<evidence type="ECO:0000256" key="2">
    <source>
        <dbReference type="ARBA" id="ARBA00008814"/>
    </source>
</evidence>
<evidence type="ECO:0000256" key="1">
    <source>
        <dbReference type="ARBA" id="ARBA00004196"/>
    </source>
</evidence>
<sequence length="322" mass="33554">MRTRRALLAAVLAWGALLTACGTTEAPTGPAPEASGPPVTVVDSRGEEVHLDHPARRVAATEWNAAEYLVSLGVMPAAVADVQGYREYSSAAPLDASVADIGTRGEPSIDTLGSLDLDLVVVTSGLPEGALAQIESKVPVIVVPGGNAQDPIGAMFGNVDLIARATGTKTAAARLKSEFDAKIEQGRAAVQQAGMAGRPVAFADGYVNAGSVTIRPYTGGSLVGAVFDRIGLPSAWRMPGDPSYGMAQTDVEGLTQLGDVPFWYSGSSGDPFAENLATNPIWTNLPFVRRGEVHRLPDALWTFGGPKSMERFVDAAVAAVRE</sequence>
<dbReference type="Pfam" id="PF01497">
    <property type="entry name" value="Peripla_BP_2"/>
    <property type="match status" value="1"/>
</dbReference>
<dbReference type="InterPro" id="IPR002491">
    <property type="entry name" value="ABC_transptr_periplasmic_BD"/>
</dbReference>
<keyword evidence="4 5" id="KW-0732">Signal</keyword>
<name>A0A1I6QK82_9PSEU</name>
<dbReference type="GO" id="GO:1901678">
    <property type="term" value="P:iron coordination entity transport"/>
    <property type="evidence" value="ECO:0007669"/>
    <property type="project" value="UniProtKB-ARBA"/>
</dbReference>
<evidence type="ECO:0000313" key="8">
    <source>
        <dbReference type="Proteomes" id="UP000198852"/>
    </source>
</evidence>
<dbReference type="OrthoDB" id="9793175at2"/>
<evidence type="ECO:0000256" key="4">
    <source>
        <dbReference type="ARBA" id="ARBA00022729"/>
    </source>
</evidence>
<feature type="chain" id="PRO_5011688263" evidence="5">
    <location>
        <begin position="27"/>
        <end position="322"/>
    </location>
</feature>
<comment type="similarity">
    <text evidence="2">Belongs to the bacterial solute-binding protein 8 family.</text>
</comment>
<reference evidence="8" key="1">
    <citation type="submission" date="2016-10" db="EMBL/GenBank/DDBJ databases">
        <authorList>
            <person name="Varghese N."/>
            <person name="Submissions S."/>
        </authorList>
    </citation>
    <scope>NUCLEOTIDE SEQUENCE [LARGE SCALE GENOMIC DNA]</scope>
    <source>
        <strain evidence="8">DSM 44771</strain>
    </source>
</reference>
<dbReference type="EMBL" id="FOZX01000002">
    <property type="protein sequence ID" value="SFS52897.1"/>
    <property type="molecule type" value="Genomic_DNA"/>
</dbReference>
<dbReference type="InterPro" id="IPR051313">
    <property type="entry name" value="Bact_iron-sidero_bind"/>
</dbReference>
<dbReference type="SUPFAM" id="SSF53807">
    <property type="entry name" value="Helical backbone' metal receptor"/>
    <property type="match status" value="1"/>
</dbReference>
<feature type="signal peptide" evidence="5">
    <location>
        <begin position="1"/>
        <end position="26"/>
    </location>
</feature>
<organism evidence="7 8">
    <name type="scientific">Saccharopolyspora flava</name>
    <dbReference type="NCBI Taxonomy" id="95161"/>
    <lineage>
        <taxon>Bacteria</taxon>
        <taxon>Bacillati</taxon>
        <taxon>Actinomycetota</taxon>
        <taxon>Actinomycetes</taxon>
        <taxon>Pseudonocardiales</taxon>
        <taxon>Pseudonocardiaceae</taxon>
        <taxon>Saccharopolyspora</taxon>
    </lineage>
</organism>
<feature type="domain" description="Fe/B12 periplasmic-binding" evidence="6">
    <location>
        <begin position="57"/>
        <end position="322"/>
    </location>
</feature>
<dbReference type="GO" id="GO:0030288">
    <property type="term" value="C:outer membrane-bounded periplasmic space"/>
    <property type="evidence" value="ECO:0007669"/>
    <property type="project" value="TreeGrafter"/>
</dbReference>
<evidence type="ECO:0000313" key="7">
    <source>
        <dbReference type="EMBL" id="SFS52897.1"/>
    </source>
</evidence>
<evidence type="ECO:0000256" key="5">
    <source>
        <dbReference type="SAM" id="SignalP"/>
    </source>
</evidence>
<dbReference type="CDD" id="cd01146">
    <property type="entry name" value="FhuD"/>
    <property type="match status" value="1"/>
</dbReference>
<dbReference type="PANTHER" id="PTHR30532">
    <property type="entry name" value="IRON III DICITRATE-BINDING PERIPLASMIC PROTEIN"/>
    <property type="match status" value="1"/>
</dbReference>
<dbReference type="STRING" id="95161.SAMN05660874_01543"/>
<dbReference type="RefSeq" id="WP_093414943.1">
    <property type="nucleotide sequence ID" value="NZ_FOZX01000002.1"/>
</dbReference>
<dbReference type="PROSITE" id="PS50983">
    <property type="entry name" value="FE_B12_PBP"/>
    <property type="match status" value="1"/>
</dbReference>
<dbReference type="PROSITE" id="PS51257">
    <property type="entry name" value="PROKAR_LIPOPROTEIN"/>
    <property type="match status" value="1"/>
</dbReference>
<dbReference type="AlphaFoldDB" id="A0A1I6QK82"/>
<keyword evidence="3" id="KW-0813">Transport</keyword>
<protein>
    <submittedName>
        <fullName evidence="7">Iron complex transport system substrate-binding protein</fullName>
    </submittedName>
</protein>
<evidence type="ECO:0000259" key="6">
    <source>
        <dbReference type="PROSITE" id="PS50983"/>
    </source>
</evidence>
<accession>A0A1I6QK82</accession>
<proteinExistence type="inferred from homology"/>
<gene>
    <name evidence="7" type="ORF">SAMN05660874_01543</name>
</gene>
<dbReference type="Proteomes" id="UP000198852">
    <property type="component" value="Unassembled WGS sequence"/>
</dbReference>
<dbReference type="Gene3D" id="3.40.50.1980">
    <property type="entry name" value="Nitrogenase molybdenum iron protein domain"/>
    <property type="match status" value="2"/>
</dbReference>
<comment type="subcellular location">
    <subcellularLocation>
        <location evidence="1">Cell envelope</location>
    </subcellularLocation>
</comment>
<keyword evidence="8" id="KW-1185">Reference proteome</keyword>
<dbReference type="PANTHER" id="PTHR30532:SF1">
    <property type="entry name" value="IRON(3+)-HYDROXAMATE-BINDING PROTEIN FHUD"/>
    <property type="match status" value="1"/>
</dbReference>
<evidence type="ECO:0000256" key="3">
    <source>
        <dbReference type="ARBA" id="ARBA00022448"/>
    </source>
</evidence>